<keyword evidence="5" id="KW-0289">Folate biosynthesis</keyword>
<reference evidence="13 14" key="1">
    <citation type="submission" date="2022-12" db="EMBL/GenBank/DDBJ databases">
        <title>Dasania phycosphaerae sp. nov., isolated from particulate material of the south coast of Korea.</title>
        <authorList>
            <person name="Jiang Y."/>
        </authorList>
    </citation>
    <scope>NUCLEOTIDE SEQUENCE [LARGE SCALE GENOMIC DNA]</scope>
    <source>
        <strain evidence="13 14">GY-19</strain>
    </source>
</reference>
<dbReference type="InterPro" id="IPR050571">
    <property type="entry name" value="Class-IV_PLP-Dep_Aminotrnsfr"/>
</dbReference>
<evidence type="ECO:0000256" key="9">
    <source>
        <dbReference type="ARBA" id="ARBA00049529"/>
    </source>
</evidence>
<proteinExistence type="inferred from homology"/>
<evidence type="ECO:0000313" key="13">
    <source>
        <dbReference type="EMBL" id="MCZ0864370.1"/>
    </source>
</evidence>
<dbReference type="GO" id="GO:0008696">
    <property type="term" value="F:4-amino-4-deoxychorismate lyase activity"/>
    <property type="evidence" value="ECO:0007669"/>
    <property type="project" value="UniProtKB-UniRule"/>
</dbReference>
<comment type="subunit">
    <text evidence="3">Homodimer.</text>
</comment>
<comment type="function">
    <text evidence="10">Involved in the biosynthesis of p-aminobenzoate (PABA), a precursor of tetrahydrofolate. Converts 4-amino-4-deoxychorismate into 4-aminobenzoate (PABA) and pyruvate.</text>
</comment>
<dbReference type="AlphaFoldDB" id="A0A9J6RJ09"/>
<evidence type="ECO:0000313" key="14">
    <source>
        <dbReference type="Proteomes" id="UP001069090"/>
    </source>
</evidence>
<dbReference type="Gene3D" id="3.30.470.10">
    <property type="match status" value="1"/>
</dbReference>
<keyword evidence="4" id="KW-0663">Pyridoxal phosphate</keyword>
<dbReference type="Proteomes" id="UP001069090">
    <property type="component" value="Unassembled WGS sequence"/>
</dbReference>
<dbReference type="NCBIfam" id="TIGR03461">
    <property type="entry name" value="pabC_Proteo"/>
    <property type="match status" value="1"/>
</dbReference>
<dbReference type="GO" id="GO:0008153">
    <property type="term" value="P:4-aminobenzoate biosynthetic process"/>
    <property type="evidence" value="ECO:0007669"/>
    <property type="project" value="UniProtKB-UniRule"/>
</dbReference>
<keyword evidence="14" id="KW-1185">Reference proteome</keyword>
<dbReference type="InterPro" id="IPR036038">
    <property type="entry name" value="Aminotransferase-like"/>
</dbReference>
<comment type="similarity">
    <text evidence="2">Belongs to the class-IV pyridoxal-phosphate-dependent aminotransferase family.</text>
</comment>
<evidence type="ECO:0000256" key="10">
    <source>
        <dbReference type="ARBA" id="ARBA00054027"/>
    </source>
</evidence>
<gene>
    <name evidence="13" type="primary">pabC</name>
    <name evidence="13" type="ORF">O0V09_04120</name>
</gene>
<dbReference type="CDD" id="cd01559">
    <property type="entry name" value="ADCL_like"/>
    <property type="match status" value="1"/>
</dbReference>
<dbReference type="InterPro" id="IPR043132">
    <property type="entry name" value="BCAT-like_C"/>
</dbReference>
<dbReference type="GO" id="GO:0046656">
    <property type="term" value="P:folic acid biosynthetic process"/>
    <property type="evidence" value="ECO:0007669"/>
    <property type="project" value="UniProtKB-KW"/>
</dbReference>
<dbReference type="NCBIfam" id="NF004761">
    <property type="entry name" value="PRK06092.1"/>
    <property type="match status" value="1"/>
</dbReference>
<evidence type="ECO:0000256" key="7">
    <source>
        <dbReference type="ARBA" id="ARBA00035633"/>
    </source>
</evidence>
<dbReference type="InterPro" id="IPR001544">
    <property type="entry name" value="Aminotrans_IV"/>
</dbReference>
<evidence type="ECO:0000256" key="4">
    <source>
        <dbReference type="ARBA" id="ARBA00022898"/>
    </source>
</evidence>
<dbReference type="GO" id="GO:0030170">
    <property type="term" value="F:pyridoxal phosphate binding"/>
    <property type="evidence" value="ECO:0007669"/>
    <property type="project" value="InterPro"/>
</dbReference>
<dbReference type="SUPFAM" id="SSF56752">
    <property type="entry name" value="D-aminoacid aminotransferase-like PLP-dependent enzymes"/>
    <property type="match status" value="1"/>
</dbReference>
<evidence type="ECO:0000256" key="1">
    <source>
        <dbReference type="ARBA" id="ARBA00001933"/>
    </source>
</evidence>
<dbReference type="InterPro" id="IPR043131">
    <property type="entry name" value="BCAT-like_N"/>
</dbReference>
<comment type="cofactor">
    <cofactor evidence="1">
        <name>pyridoxal 5'-phosphate</name>
        <dbReference type="ChEBI" id="CHEBI:597326"/>
    </cofactor>
</comment>
<accession>A0A9J6RJ09</accession>
<evidence type="ECO:0000256" key="6">
    <source>
        <dbReference type="ARBA" id="ARBA00023239"/>
    </source>
</evidence>
<evidence type="ECO:0000256" key="8">
    <source>
        <dbReference type="ARBA" id="ARBA00035676"/>
    </source>
</evidence>
<evidence type="ECO:0000256" key="5">
    <source>
        <dbReference type="ARBA" id="ARBA00022909"/>
    </source>
</evidence>
<evidence type="ECO:0000256" key="2">
    <source>
        <dbReference type="ARBA" id="ARBA00009320"/>
    </source>
</evidence>
<dbReference type="EMBL" id="JAPTGG010000002">
    <property type="protein sequence ID" value="MCZ0864370.1"/>
    <property type="molecule type" value="Genomic_DNA"/>
</dbReference>
<comment type="caution">
    <text evidence="13">The sequence shown here is derived from an EMBL/GenBank/DDBJ whole genome shotgun (WGS) entry which is preliminary data.</text>
</comment>
<dbReference type="PANTHER" id="PTHR42743:SF2">
    <property type="entry name" value="AMINODEOXYCHORISMATE LYASE"/>
    <property type="match status" value="1"/>
</dbReference>
<dbReference type="RefSeq" id="WP_258330521.1">
    <property type="nucleotide sequence ID" value="NZ_JAPTGG010000002.1"/>
</dbReference>
<dbReference type="PANTHER" id="PTHR42743">
    <property type="entry name" value="AMINO-ACID AMINOTRANSFERASE"/>
    <property type="match status" value="1"/>
</dbReference>
<dbReference type="EC" id="4.1.3.38" evidence="8 12"/>
<dbReference type="FunFam" id="3.20.10.10:FF:000002">
    <property type="entry name" value="D-alanine aminotransferase"/>
    <property type="match status" value="1"/>
</dbReference>
<keyword evidence="6 13" id="KW-0456">Lyase</keyword>
<dbReference type="Pfam" id="PF01063">
    <property type="entry name" value="Aminotran_4"/>
    <property type="match status" value="1"/>
</dbReference>
<name>A0A9J6RJ09_9GAMM</name>
<comment type="catalytic activity">
    <reaction evidence="9">
        <text>4-amino-4-deoxychorismate = 4-aminobenzoate + pyruvate + H(+)</text>
        <dbReference type="Rhea" id="RHEA:16201"/>
        <dbReference type="ChEBI" id="CHEBI:15361"/>
        <dbReference type="ChEBI" id="CHEBI:15378"/>
        <dbReference type="ChEBI" id="CHEBI:17836"/>
        <dbReference type="ChEBI" id="CHEBI:58406"/>
        <dbReference type="EC" id="4.1.3.38"/>
    </reaction>
</comment>
<comment type="pathway">
    <text evidence="7">Cofactor biosynthesis; tetrahydrofolate biosynthesis; 4-aminobenzoate from chorismate: step 2/2.</text>
</comment>
<sequence>MASLINGISGDFVSIEDRGLAYGDGLFETIAIVNGRAQLLDLHLQRLQQSCLRLAINVDMAALNLDINNILQSAQPEACEVLKIIVTRQSGQRGYGYVAGGANRLLQLSATSVDYKSLQQQGVRLRFCDTQLAINPLLAGMKHLCRLENVLARAEWHDQSIYEGLMLDTQGCVTEGVMSNIFIVKDGMLITPHLDRCGVAGVMREYILSQLAPKLQLAASVDRVLPEHIHNADELFICNSLIGIVPVTTVAAFNKKIGATTRLLQRALHDELYV</sequence>
<evidence type="ECO:0000256" key="12">
    <source>
        <dbReference type="NCBIfam" id="TIGR03461"/>
    </source>
</evidence>
<organism evidence="13 14">
    <name type="scientific">Dasania phycosphaerae</name>
    <dbReference type="NCBI Taxonomy" id="2950436"/>
    <lineage>
        <taxon>Bacteria</taxon>
        <taxon>Pseudomonadati</taxon>
        <taxon>Pseudomonadota</taxon>
        <taxon>Gammaproteobacteria</taxon>
        <taxon>Cellvibrionales</taxon>
        <taxon>Spongiibacteraceae</taxon>
        <taxon>Dasania</taxon>
    </lineage>
</organism>
<evidence type="ECO:0000256" key="11">
    <source>
        <dbReference type="ARBA" id="ARBA00069174"/>
    </source>
</evidence>
<dbReference type="Gene3D" id="3.20.10.10">
    <property type="entry name" value="D-amino Acid Aminotransferase, subunit A, domain 2"/>
    <property type="match status" value="1"/>
</dbReference>
<dbReference type="GO" id="GO:0005829">
    <property type="term" value="C:cytosol"/>
    <property type="evidence" value="ECO:0007669"/>
    <property type="project" value="TreeGrafter"/>
</dbReference>
<dbReference type="InterPro" id="IPR017824">
    <property type="entry name" value="Aminodeoxychorismate_lyase_IV"/>
</dbReference>
<evidence type="ECO:0000256" key="3">
    <source>
        <dbReference type="ARBA" id="ARBA00011738"/>
    </source>
</evidence>
<protein>
    <recommendedName>
        <fullName evidence="11 12">Aminodeoxychorismate lyase</fullName>
        <ecNumber evidence="8 12">4.1.3.38</ecNumber>
    </recommendedName>
</protein>